<feature type="region of interest" description="Disordered" evidence="1">
    <location>
        <begin position="301"/>
        <end position="344"/>
    </location>
</feature>
<sequence length="407" mass="42786">SESEGEHHHNNINTTSAVTTTVASAKTSTTNTTIVSDHFCNSNNNNNDLVVNNNYYKPIKAVNGAIMLTEKALGGVPTVPLGSAALPAISPPSAFHHQYPFQPHDAALAGITQLSTTINMAQLGLTPCRTVLFSRGRKAGPLGTLSLSTHLASATRLIGLSDIYDQGPVRNAIIPLAIQNYSTTTITSATTSNNSSNNLSVITPAMSVNGKDQDGGADGLPATVAELREHEAARSLLDLAKPNSTSNSINNSSNEHHQALSTSSSSTAAVLSSTTCLLRNQLHHPVAPVEAAQIAADQVPVYTTERSPSPQRRPPVVDKEDDGVDKRQYNENTTTGPQAQPTTASSATVVLTAIGTVPAADYISHTSSSERKAEEVRRSPAVDVAVAVDNMNSKEIPKTESSMNTIN</sequence>
<gene>
    <name evidence="2" type="ORF">BIW11_09986</name>
</gene>
<evidence type="ECO:0000256" key="1">
    <source>
        <dbReference type="SAM" id="MobiDB-lite"/>
    </source>
</evidence>
<evidence type="ECO:0000313" key="2">
    <source>
        <dbReference type="EMBL" id="OQR73052.1"/>
    </source>
</evidence>
<organism evidence="2 3">
    <name type="scientific">Tropilaelaps mercedesae</name>
    <dbReference type="NCBI Taxonomy" id="418985"/>
    <lineage>
        <taxon>Eukaryota</taxon>
        <taxon>Metazoa</taxon>
        <taxon>Ecdysozoa</taxon>
        <taxon>Arthropoda</taxon>
        <taxon>Chelicerata</taxon>
        <taxon>Arachnida</taxon>
        <taxon>Acari</taxon>
        <taxon>Parasitiformes</taxon>
        <taxon>Mesostigmata</taxon>
        <taxon>Gamasina</taxon>
        <taxon>Dermanyssoidea</taxon>
        <taxon>Laelapidae</taxon>
        <taxon>Tropilaelaps</taxon>
    </lineage>
</organism>
<dbReference type="EMBL" id="MNPL01010557">
    <property type="protein sequence ID" value="OQR73052.1"/>
    <property type="molecule type" value="Genomic_DNA"/>
</dbReference>
<feature type="non-terminal residue" evidence="2">
    <location>
        <position position="1"/>
    </location>
</feature>
<dbReference type="Proteomes" id="UP000192247">
    <property type="component" value="Unassembled WGS sequence"/>
</dbReference>
<proteinExistence type="predicted"/>
<name>A0A1V9XI78_9ACAR</name>
<accession>A0A1V9XI78</accession>
<protein>
    <submittedName>
        <fullName evidence="2">Uncharacterized protein</fullName>
    </submittedName>
</protein>
<feature type="non-terminal residue" evidence="2">
    <location>
        <position position="407"/>
    </location>
</feature>
<feature type="region of interest" description="Disordered" evidence="1">
    <location>
        <begin position="1"/>
        <end position="24"/>
    </location>
</feature>
<dbReference type="AlphaFoldDB" id="A0A1V9XI78"/>
<evidence type="ECO:0000313" key="3">
    <source>
        <dbReference type="Proteomes" id="UP000192247"/>
    </source>
</evidence>
<comment type="caution">
    <text evidence="2">The sequence shown here is derived from an EMBL/GenBank/DDBJ whole genome shotgun (WGS) entry which is preliminary data.</text>
</comment>
<feature type="compositionally biased region" description="Low complexity" evidence="1">
    <location>
        <begin position="333"/>
        <end position="344"/>
    </location>
</feature>
<reference evidence="2 3" key="1">
    <citation type="journal article" date="2017" name="Gigascience">
        <title>Draft genome of the honey bee ectoparasitic mite, Tropilaelaps mercedesae, is shaped by the parasitic life history.</title>
        <authorList>
            <person name="Dong X."/>
            <person name="Armstrong S.D."/>
            <person name="Xia D."/>
            <person name="Makepeace B.L."/>
            <person name="Darby A.C."/>
            <person name="Kadowaki T."/>
        </authorList>
    </citation>
    <scope>NUCLEOTIDE SEQUENCE [LARGE SCALE GENOMIC DNA]</scope>
    <source>
        <strain evidence="2">Wuxi-XJTLU</strain>
    </source>
</reference>
<dbReference type="InParanoid" id="A0A1V9XI78"/>
<feature type="compositionally biased region" description="Low complexity" evidence="1">
    <location>
        <begin position="243"/>
        <end position="261"/>
    </location>
</feature>
<keyword evidence="3" id="KW-1185">Reference proteome</keyword>
<feature type="compositionally biased region" description="Low complexity" evidence="1">
    <location>
        <begin position="11"/>
        <end position="24"/>
    </location>
</feature>
<feature type="region of interest" description="Disordered" evidence="1">
    <location>
        <begin position="239"/>
        <end position="261"/>
    </location>
</feature>